<dbReference type="InterPro" id="IPR050388">
    <property type="entry name" value="ABC_Ni/Peptide_Import"/>
</dbReference>
<evidence type="ECO:0000256" key="1">
    <source>
        <dbReference type="ARBA" id="ARBA00004202"/>
    </source>
</evidence>
<evidence type="ECO:0000256" key="5">
    <source>
        <dbReference type="ARBA" id="ARBA00022741"/>
    </source>
</evidence>
<dbReference type="FunFam" id="3.40.50.300:FF:000016">
    <property type="entry name" value="Oligopeptide ABC transporter ATP-binding component"/>
    <property type="match status" value="1"/>
</dbReference>
<evidence type="ECO:0000256" key="4">
    <source>
        <dbReference type="ARBA" id="ARBA00022475"/>
    </source>
</evidence>
<evidence type="ECO:0000313" key="10">
    <source>
        <dbReference type="Proteomes" id="UP000248544"/>
    </source>
</evidence>
<dbReference type="SMART" id="SM00382">
    <property type="entry name" value="AAA"/>
    <property type="match status" value="1"/>
</dbReference>
<dbReference type="Proteomes" id="UP000248544">
    <property type="component" value="Unassembled WGS sequence"/>
</dbReference>
<dbReference type="AlphaFoldDB" id="A0A2W2GHP0"/>
<name>A0A2W2GHP0_9ACTN</name>
<dbReference type="PANTHER" id="PTHR43297">
    <property type="entry name" value="OLIGOPEPTIDE TRANSPORT ATP-BINDING PROTEIN APPD"/>
    <property type="match status" value="1"/>
</dbReference>
<reference evidence="9 10" key="1">
    <citation type="submission" date="2018-01" db="EMBL/GenBank/DDBJ databases">
        <title>Draft genome sequence of Sphaerisporangium sp. 7K107.</title>
        <authorList>
            <person name="Sahin N."/>
            <person name="Saygin H."/>
            <person name="Ay H."/>
        </authorList>
    </citation>
    <scope>NUCLEOTIDE SEQUENCE [LARGE SCALE GENOMIC DNA]</scope>
    <source>
        <strain evidence="9 10">7K107</strain>
    </source>
</reference>
<keyword evidence="6 9" id="KW-0067">ATP-binding</keyword>
<feature type="domain" description="ABC transporter" evidence="8">
    <location>
        <begin position="11"/>
        <end position="262"/>
    </location>
</feature>
<proteinExistence type="inferred from homology"/>
<keyword evidence="3" id="KW-0813">Transport</keyword>
<protein>
    <submittedName>
        <fullName evidence="9">ABC transporter ATP-binding protein</fullName>
    </submittedName>
</protein>
<keyword evidence="10" id="KW-1185">Reference proteome</keyword>
<dbReference type="CDD" id="cd03257">
    <property type="entry name" value="ABC_NikE_OppD_transporters"/>
    <property type="match status" value="1"/>
</dbReference>
<dbReference type="PROSITE" id="PS00211">
    <property type="entry name" value="ABC_TRANSPORTER_1"/>
    <property type="match status" value="1"/>
</dbReference>
<keyword evidence="7" id="KW-0472">Membrane</keyword>
<dbReference type="InterPro" id="IPR003593">
    <property type="entry name" value="AAA+_ATPase"/>
</dbReference>
<comment type="similarity">
    <text evidence="2">Belongs to the ABC transporter superfamily.</text>
</comment>
<evidence type="ECO:0000256" key="3">
    <source>
        <dbReference type="ARBA" id="ARBA00022448"/>
    </source>
</evidence>
<keyword evidence="4" id="KW-1003">Cell membrane</keyword>
<gene>
    <name evidence="9" type="ORF">C1I98_26260</name>
</gene>
<accession>A0A2W2GHP0</accession>
<dbReference type="Pfam" id="PF08352">
    <property type="entry name" value="oligo_HPY"/>
    <property type="match status" value="1"/>
</dbReference>
<dbReference type="InterPro" id="IPR013563">
    <property type="entry name" value="Oligopep_ABC_C"/>
</dbReference>
<evidence type="ECO:0000256" key="7">
    <source>
        <dbReference type="ARBA" id="ARBA00023136"/>
    </source>
</evidence>
<keyword evidence="5" id="KW-0547">Nucleotide-binding</keyword>
<comment type="caution">
    <text evidence="9">The sequence shown here is derived from an EMBL/GenBank/DDBJ whole genome shotgun (WGS) entry which is preliminary data.</text>
</comment>
<dbReference type="GO" id="GO:0005524">
    <property type="term" value="F:ATP binding"/>
    <property type="evidence" value="ECO:0007669"/>
    <property type="project" value="UniProtKB-KW"/>
</dbReference>
<dbReference type="SUPFAM" id="SSF52540">
    <property type="entry name" value="P-loop containing nucleoside triphosphate hydrolases"/>
    <property type="match status" value="1"/>
</dbReference>
<evidence type="ECO:0000259" key="8">
    <source>
        <dbReference type="PROSITE" id="PS50893"/>
    </source>
</evidence>
<evidence type="ECO:0000256" key="6">
    <source>
        <dbReference type="ARBA" id="ARBA00022840"/>
    </source>
</evidence>
<dbReference type="Gene3D" id="3.40.50.300">
    <property type="entry name" value="P-loop containing nucleotide triphosphate hydrolases"/>
    <property type="match status" value="1"/>
</dbReference>
<dbReference type="InterPro" id="IPR003439">
    <property type="entry name" value="ABC_transporter-like_ATP-bd"/>
</dbReference>
<dbReference type="GO" id="GO:0005886">
    <property type="term" value="C:plasma membrane"/>
    <property type="evidence" value="ECO:0007669"/>
    <property type="project" value="UniProtKB-SubCell"/>
</dbReference>
<dbReference type="GO" id="GO:0016887">
    <property type="term" value="F:ATP hydrolysis activity"/>
    <property type="evidence" value="ECO:0007669"/>
    <property type="project" value="InterPro"/>
</dbReference>
<organism evidence="9 10">
    <name type="scientific">Spongiactinospora gelatinilytica</name>
    <dbReference type="NCBI Taxonomy" id="2666298"/>
    <lineage>
        <taxon>Bacteria</taxon>
        <taxon>Bacillati</taxon>
        <taxon>Actinomycetota</taxon>
        <taxon>Actinomycetes</taxon>
        <taxon>Streptosporangiales</taxon>
        <taxon>Streptosporangiaceae</taxon>
        <taxon>Spongiactinospora</taxon>
    </lineage>
</organism>
<evidence type="ECO:0000256" key="2">
    <source>
        <dbReference type="ARBA" id="ARBA00005417"/>
    </source>
</evidence>
<sequence length="335" mass="36271">MTGTEPSGSLLSIEDLRIDFVTDRGWVNVLNGVSFDIGKNEIVVLVGESGSGKTVTSLSVLGLVPRAHSRKTSGHIWYDGKDLTELPIGELRDIRGNEISMIFQEPMTSLNPAFTVGDQIAEAYRRHRGGKKKAALARAAEMLDLVGIPNAAARLRDYPHEFSGGMRQRAMIAMALICEPRLLIADEPTTALDVTVQAQIVELLIRLRDETGCGILFITHDLGVVAELADKVVVMYAGEVVETSVARDLYIQPKHPYTEGLLAAMPQQGVRGEELPTIPGRTPEPWSMPSGCRFGPRCSHAVEECGKAVIPLSVVDNGRSCRCCRSGDLALGGVR</sequence>
<dbReference type="PANTHER" id="PTHR43297:SF2">
    <property type="entry name" value="DIPEPTIDE TRANSPORT ATP-BINDING PROTEIN DPPD"/>
    <property type="match status" value="1"/>
</dbReference>
<comment type="subcellular location">
    <subcellularLocation>
        <location evidence="1">Cell membrane</location>
        <topology evidence="1">Peripheral membrane protein</topology>
    </subcellularLocation>
</comment>
<dbReference type="GO" id="GO:0015833">
    <property type="term" value="P:peptide transport"/>
    <property type="evidence" value="ECO:0007669"/>
    <property type="project" value="InterPro"/>
</dbReference>
<dbReference type="RefSeq" id="WP_111170107.1">
    <property type="nucleotide sequence ID" value="NZ_POUA01000248.1"/>
</dbReference>
<dbReference type="EMBL" id="POUA01000248">
    <property type="protein sequence ID" value="PZG36820.1"/>
    <property type="molecule type" value="Genomic_DNA"/>
</dbReference>
<dbReference type="Pfam" id="PF00005">
    <property type="entry name" value="ABC_tran"/>
    <property type="match status" value="1"/>
</dbReference>
<dbReference type="NCBIfam" id="TIGR01727">
    <property type="entry name" value="oligo_HPY"/>
    <property type="match status" value="1"/>
</dbReference>
<dbReference type="InterPro" id="IPR017871">
    <property type="entry name" value="ABC_transporter-like_CS"/>
</dbReference>
<evidence type="ECO:0000313" key="9">
    <source>
        <dbReference type="EMBL" id="PZG36820.1"/>
    </source>
</evidence>
<dbReference type="InterPro" id="IPR027417">
    <property type="entry name" value="P-loop_NTPase"/>
</dbReference>
<dbReference type="PROSITE" id="PS50893">
    <property type="entry name" value="ABC_TRANSPORTER_2"/>
    <property type="match status" value="1"/>
</dbReference>